<keyword evidence="1" id="KW-0547">Nucleotide-binding</keyword>
<dbReference type="PANTHER" id="PTHR30314:SF3">
    <property type="entry name" value="MITOCHONDRIAL DIVISION PROTEIN FSZA"/>
    <property type="match status" value="1"/>
</dbReference>
<keyword evidence="2" id="KW-0342">GTP-binding</keyword>
<protein>
    <submittedName>
        <fullName evidence="3">Cell division protein FtsZ</fullName>
    </submittedName>
</protein>
<dbReference type="EMBL" id="RKRF01000011">
    <property type="protein sequence ID" value="RPF51075.1"/>
    <property type="molecule type" value="Genomic_DNA"/>
</dbReference>
<dbReference type="Gene3D" id="3.40.50.1440">
    <property type="entry name" value="Tubulin/FtsZ, GTPase domain"/>
    <property type="match status" value="1"/>
</dbReference>
<accession>A0A3N5BYZ5</accession>
<keyword evidence="3" id="KW-0132">Cell division</keyword>
<sequence>MESVKVLHLDYDDVEKDKLISINPELDYLYFYRFIGGNSSETEGLIEQLSVLREQKPLIIGLFRFPFRFEGKKRFNTAVHQYYRMKELCNAVIYFYSDDLMKLIDDETSILKAHHTFNNVEEQTIQSLKLLLEHTGEVNIDYHDLVTFIQNDQGPLFVHTVEEDTFDIPLKYLVSNPYLPNDFLDGKQLMINLGYSQHVNMETFKQINLRLHDLFAKADLFKVGSYFIDEPGETFKITLIVNGISDPEEQPLDYKKMNKYKGMYHKSQRFVEKVKRRIDIIKD</sequence>
<evidence type="ECO:0000313" key="4">
    <source>
        <dbReference type="Proteomes" id="UP000276443"/>
    </source>
</evidence>
<evidence type="ECO:0000256" key="1">
    <source>
        <dbReference type="ARBA" id="ARBA00022741"/>
    </source>
</evidence>
<keyword evidence="4" id="KW-1185">Reference proteome</keyword>
<evidence type="ECO:0000313" key="3">
    <source>
        <dbReference type="EMBL" id="RPF51075.1"/>
    </source>
</evidence>
<gene>
    <name evidence="3" type="ORF">EDC24_2340</name>
</gene>
<dbReference type="SUPFAM" id="SSF55307">
    <property type="entry name" value="Tubulin C-terminal domain-like"/>
    <property type="match status" value="1"/>
</dbReference>
<name>A0A3N5BYZ5_9BACI</name>
<dbReference type="GO" id="GO:0032153">
    <property type="term" value="C:cell division site"/>
    <property type="evidence" value="ECO:0007669"/>
    <property type="project" value="TreeGrafter"/>
</dbReference>
<dbReference type="InterPro" id="IPR003008">
    <property type="entry name" value="Tubulin_FtsZ_GTPase"/>
</dbReference>
<dbReference type="InterPro" id="IPR036525">
    <property type="entry name" value="Tubulin/FtsZ_GTPase_sf"/>
</dbReference>
<dbReference type="PANTHER" id="PTHR30314">
    <property type="entry name" value="CELL DIVISION PROTEIN FTSZ-RELATED"/>
    <property type="match status" value="1"/>
</dbReference>
<reference evidence="3 4" key="1">
    <citation type="submission" date="2018-11" db="EMBL/GenBank/DDBJ databases">
        <title>Genomic Encyclopedia of Type Strains, Phase IV (KMG-IV): sequencing the most valuable type-strain genomes for metagenomic binning, comparative biology and taxonomic classification.</title>
        <authorList>
            <person name="Goeker M."/>
        </authorList>
    </citation>
    <scope>NUCLEOTIDE SEQUENCE [LARGE SCALE GENOMIC DNA]</scope>
    <source>
        <strain evidence="3 4">DSM 18090</strain>
    </source>
</reference>
<dbReference type="GO" id="GO:0005525">
    <property type="term" value="F:GTP binding"/>
    <property type="evidence" value="ECO:0007669"/>
    <property type="project" value="UniProtKB-KW"/>
</dbReference>
<evidence type="ECO:0000256" key="2">
    <source>
        <dbReference type="ARBA" id="ARBA00023134"/>
    </source>
</evidence>
<dbReference type="SUPFAM" id="SSF52490">
    <property type="entry name" value="Tubulin nucleotide-binding domain-like"/>
    <property type="match status" value="1"/>
</dbReference>
<proteinExistence type="predicted"/>
<dbReference type="PRINTS" id="PR00423">
    <property type="entry name" value="CELLDVISFTSZ"/>
</dbReference>
<dbReference type="RefSeq" id="WP_124222721.1">
    <property type="nucleotide sequence ID" value="NZ_RKRF01000011.1"/>
</dbReference>
<dbReference type="InterPro" id="IPR045061">
    <property type="entry name" value="FtsZ/CetZ"/>
</dbReference>
<comment type="caution">
    <text evidence="3">The sequence shown here is derived from an EMBL/GenBank/DDBJ whole genome shotgun (WGS) entry which is preliminary data.</text>
</comment>
<organism evidence="3 4">
    <name type="scientific">Aquisalibacillus elongatus</name>
    <dbReference type="NCBI Taxonomy" id="485577"/>
    <lineage>
        <taxon>Bacteria</taxon>
        <taxon>Bacillati</taxon>
        <taxon>Bacillota</taxon>
        <taxon>Bacilli</taxon>
        <taxon>Bacillales</taxon>
        <taxon>Bacillaceae</taxon>
        <taxon>Aquisalibacillus</taxon>
    </lineage>
</organism>
<dbReference type="AlphaFoldDB" id="A0A3N5BYZ5"/>
<keyword evidence="3" id="KW-0131">Cell cycle</keyword>
<dbReference type="GO" id="GO:0003924">
    <property type="term" value="F:GTPase activity"/>
    <property type="evidence" value="ECO:0007669"/>
    <property type="project" value="InterPro"/>
</dbReference>
<dbReference type="OrthoDB" id="2959307at2"/>
<dbReference type="GO" id="GO:0051301">
    <property type="term" value="P:cell division"/>
    <property type="evidence" value="ECO:0007669"/>
    <property type="project" value="UniProtKB-KW"/>
</dbReference>
<dbReference type="InterPro" id="IPR008280">
    <property type="entry name" value="Tub_FtsZ_C"/>
</dbReference>
<dbReference type="Proteomes" id="UP000276443">
    <property type="component" value="Unassembled WGS sequence"/>
</dbReference>
<dbReference type="GO" id="GO:0005737">
    <property type="term" value="C:cytoplasm"/>
    <property type="evidence" value="ECO:0007669"/>
    <property type="project" value="TreeGrafter"/>
</dbReference>